<dbReference type="GO" id="GO:0051082">
    <property type="term" value="F:unfolded protein binding"/>
    <property type="evidence" value="ECO:0007669"/>
    <property type="project" value="TreeGrafter"/>
</dbReference>
<gene>
    <name evidence="5" type="ORF">CAEBREN_31595</name>
</gene>
<evidence type="ECO:0000313" key="5">
    <source>
        <dbReference type="EMBL" id="EGT36618.1"/>
    </source>
</evidence>
<evidence type="ECO:0000259" key="4">
    <source>
        <dbReference type="Pfam" id="PF18402"/>
    </source>
</evidence>
<dbReference type="InterPro" id="IPR009448">
    <property type="entry name" value="UDP-g_GGtrans"/>
</dbReference>
<dbReference type="GO" id="GO:0036503">
    <property type="term" value="P:ERAD pathway"/>
    <property type="evidence" value="ECO:0007669"/>
    <property type="project" value="TreeGrafter"/>
</dbReference>
<reference evidence="6" key="1">
    <citation type="submission" date="2011-07" db="EMBL/GenBank/DDBJ databases">
        <authorList>
            <consortium name="Caenorhabditis brenneri Sequencing and Analysis Consortium"/>
            <person name="Wilson R.K."/>
        </authorList>
    </citation>
    <scope>NUCLEOTIDE SEQUENCE [LARGE SCALE GENOMIC DNA]</scope>
    <source>
        <strain evidence="6">PB2801</strain>
    </source>
</reference>
<dbReference type="InterPro" id="IPR040693">
    <property type="entry name" value="UGGT_TRXL_1"/>
</dbReference>
<evidence type="ECO:0000256" key="1">
    <source>
        <dbReference type="SAM" id="SignalP"/>
    </source>
</evidence>
<dbReference type="Proteomes" id="UP000008068">
    <property type="component" value="Unassembled WGS sequence"/>
</dbReference>
<keyword evidence="6" id="KW-1185">Reference proteome</keyword>
<dbReference type="GO" id="GO:0018279">
    <property type="term" value="P:protein N-linked glycosylation via asparagine"/>
    <property type="evidence" value="ECO:0007669"/>
    <property type="project" value="TreeGrafter"/>
</dbReference>
<proteinExistence type="predicted"/>
<dbReference type="OrthoDB" id="27683at2759"/>
<dbReference type="Pfam" id="PF18400">
    <property type="entry name" value="Thioredoxin_12"/>
    <property type="match status" value="1"/>
</dbReference>
<dbReference type="GO" id="GO:0005783">
    <property type="term" value="C:endoplasmic reticulum"/>
    <property type="evidence" value="ECO:0007669"/>
    <property type="project" value="TreeGrafter"/>
</dbReference>
<feature type="domain" description="UGGT thioredoxin-like" evidence="3">
    <location>
        <begin position="267"/>
        <end position="385"/>
    </location>
</feature>
<dbReference type="STRING" id="135651.G0MLX4"/>
<dbReference type="InterPro" id="IPR040694">
    <property type="entry name" value="UGGT_TRXL_2"/>
</dbReference>
<dbReference type="eggNOG" id="KOG1879">
    <property type="taxonomic scope" value="Eukaryota"/>
</dbReference>
<dbReference type="InterPro" id="IPR040692">
    <property type="entry name" value="UGGT_TRXL_3"/>
</dbReference>
<dbReference type="AlphaFoldDB" id="G0MLX4"/>
<feature type="chain" id="PRO_5003403728" evidence="1">
    <location>
        <begin position="17"/>
        <end position="551"/>
    </location>
</feature>
<evidence type="ECO:0000313" key="6">
    <source>
        <dbReference type="Proteomes" id="UP000008068"/>
    </source>
</evidence>
<evidence type="ECO:0000259" key="2">
    <source>
        <dbReference type="Pfam" id="PF18400"/>
    </source>
</evidence>
<accession>G0MLX4</accession>
<dbReference type="GO" id="GO:0003980">
    <property type="term" value="F:UDP-glucose:glycoprotein glucosyltransferase activity"/>
    <property type="evidence" value="ECO:0007669"/>
    <property type="project" value="InterPro"/>
</dbReference>
<organism evidence="6">
    <name type="scientific">Caenorhabditis brenneri</name>
    <name type="common">Nematode worm</name>
    <dbReference type="NCBI Taxonomy" id="135651"/>
    <lineage>
        <taxon>Eukaryota</taxon>
        <taxon>Metazoa</taxon>
        <taxon>Ecdysozoa</taxon>
        <taxon>Nematoda</taxon>
        <taxon>Chromadorea</taxon>
        <taxon>Rhabditida</taxon>
        <taxon>Rhabditina</taxon>
        <taxon>Rhabditomorpha</taxon>
        <taxon>Rhabditoidea</taxon>
        <taxon>Rhabditidae</taxon>
        <taxon>Peloderinae</taxon>
        <taxon>Caenorhabditis</taxon>
    </lineage>
</organism>
<sequence length="551" mass="63402">MHFFLWILWMLALGKCESEVKAKIFGKWMETSILEEISENIFNQNENLFWKFMDLASEEKNLDSARSIYNHGISTASKMLSPSDMDLLKFSLSTRLMSPRIEVYRQIAKKWKIEKCPTSFFVCGSQIKCDINDLNIRKYDRSDEEIFQFDHIYPVNSKAERTIFIYGVLGSKDLQKNIDDAKSFIKVIDNFRFVFRHLPRNSNSTISLSGFGVELALKNTEYKAVDSSSQELPENLHGLNFKTLVNLHSERQKELESLRENLEKLGEIVPLKGWQLKNLGYKVCEKMRSGMELEDIEELIQDFPMHARTISHQPLNETILKSIKKFQKNLEAAGIENGQNLLAINGRIITKTDSQINIFSLIEIMKEEKKTLDQIVEMGFGGENIDYTKLMSLVDFSPVDLSGYAFDYREAKPEFLNNMESTLGVYKSLHLLLQPFPPGQIRPISRNIFNVIVFIDPFDSNDFLFRKIQEYLKSGVYIRFGVVAIFDEKKKGMSLEEAVKSKEAEPEKMRIWGSKEKLLDAIKYTCVEKSKRSAAAGLDSNPGILLGFHPC</sequence>
<protein>
    <submittedName>
        <fullName evidence="5">Uncharacterized protein</fullName>
    </submittedName>
</protein>
<dbReference type="Pfam" id="PF18401">
    <property type="entry name" value="Thioredoxin_13"/>
    <property type="match status" value="1"/>
</dbReference>
<keyword evidence="1" id="KW-0732">Signal</keyword>
<evidence type="ECO:0000259" key="3">
    <source>
        <dbReference type="Pfam" id="PF18401"/>
    </source>
</evidence>
<dbReference type="HOGENOM" id="CLU_023337_1_0_1"/>
<dbReference type="Pfam" id="PF18402">
    <property type="entry name" value="Thioredoxin_14"/>
    <property type="match status" value="1"/>
</dbReference>
<dbReference type="EMBL" id="GL379801">
    <property type="protein sequence ID" value="EGT36618.1"/>
    <property type="molecule type" value="Genomic_DNA"/>
</dbReference>
<feature type="domain" description="UGGT thioredoxin-like" evidence="2">
    <location>
        <begin position="30"/>
        <end position="204"/>
    </location>
</feature>
<feature type="domain" description="UGGT thioredoxin-like" evidence="4">
    <location>
        <begin position="426"/>
        <end position="491"/>
    </location>
</feature>
<dbReference type="PANTHER" id="PTHR11226">
    <property type="entry name" value="UDP-GLUCOSE GLYCOPROTEIN:GLUCOSYLTRANSFERASE"/>
    <property type="match status" value="1"/>
</dbReference>
<dbReference type="InParanoid" id="G0MLX4"/>
<feature type="signal peptide" evidence="1">
    <location>
        <begin position="1"/>
        <end position="16"/>
    </location>
</feature>
<name>G0MLX4_CAEBE</name>
<dbReference type="PANTHER" id="PTHR11226:SF9">
    <property type="entry name" value="UDP-GLUCOSE:GLYCOPROTEIN GLUCOSYLTRANSFERASE"/>
    <property type="match status" value="1"/>
</dbReference>